<feature type="signal peptide" evidence="6">
    <location>
        <begin position="1"/>
        <end position="19"/>
    </location>
</feature>
<dbReference type="SUPFAM" id="SSF47384">
    <property type="entry name" value="Homodimeric domain of signal transducing histidine kinase"/>
    <property type="match status" value="1"/>
</dbReference>
<dbReference type="Gene3D" id="3.30.565.10">
    <property type="entry name" value="Histidine kinase-like ATPase, C-terminal domain"/>
    <property type="match status" value="1"/>
</dbReference>
<evidence type="ECO:0000256" key="1">
    <source>
        <dbReference type="ARBA" id="ARBA00000085"/>
    </source>
</evidence>
<dbReference type="RefSeq" id="WP_130417394.1">
    <property type="nucleotide sequence ID" value="NZ_SHKW01000001.1"/>
</dbReference>
<evidence type="ECO:0000259" key="7">
    <source>
        <dbReference type="PROSITE" id="PS50109"/>
    </source>
</evidence>
<evidence type="ECO:0000256" key="4">
    <source>
        <dbReference type="SAM" id="Coils"/>
    </source>
</evidence>
<dbReference type="InterPro" id="IPR013783">
    <property type="entry name" value="Ig-like_fold"/>
</dbReference>
<dbReference type="InterPro" id="IPR036890">
    <property type="entry name" value="HATPase_C_sf"/>
</dbReference>
<dbReference type="AlphaFoldDB" id="A0A4Q7YND4"/>
<keyword evidence="6" id="KW-0732">Signal</keyword>
<name>A0A4Q7YND4_9BACT</name>
<dbReference type="InterPro" id="IPR005467">
    <property type="entry name" value="His_kinase_dom"/>
</dbReference>
<keyword evidence="5" id="KW-0812">Transmembrane</keyword>
<dbReference type="Proteomes" id="UP000292958">
    <property type="component" value="Unassembled WGS sequence"/>
</dbReference>
<evidence type="ECO:0000256" key="6">
    <source>
        <dbReference type="SAM" id="SignalP"/>
    </source>
</evidence>
<reference evidence="8 9" key="1">
    <citation type="submission" date="2019-02" db="EMBL/GenBank/DDBJ databases">
        <title>Genomic Encyclopedia of Archaeal and Bacterial Type Strains, Phase II (KMG-II): from individual species to whole genera.</title>
        <authorList>
            <person name="Goeker M."/>
        </authorList>
    </citation>
    <scope>NUCLEOTIDE SEQUENCE [LARGE SCALE GENOMIC DNA]</scope>
    <source>
        <strain evidence="8 9">DSM 18101</strain>
    </source>
</reference>
<evidence type="ECO:0000256" key="5">
    <source>
        <dbReference type="SAM" id="Phobius"/>
    </source>
</evidence>
<dbReference type="PROSITE" id="PS50109">
    <property type="entry name" value="HIS_KIN"/>
    <property type="match status" value="1"/>
</dbReference>
<dbReference type="Pfam" id="PF07495">
    <property type="entry name" value="Y_Y_Y"/>
    <property type="match status" value="1"/>
</dbReference>
<dbReference type="Pfam" id="PF02518">
    <property type="entry name" value="HATPase_c"/>
    <property type="match status" value="1"/>
</dbReference>
<feature type="domain" description="Histidine kinase" evidence="7">
    <location>
        <begin position="820"/>
        <end position="1035"/>
    </location>
</feature>
<dbReference type="SMART" id="SM00388">
    <property type="entry name" value="HisKA"/>
    <property type="match status" value="1"/>
</dbReference>
<dbReference type="CDD" id="cd00082">
    <property type="entry name" value="HisKA"/>
    <property type="match status" value="1"/>
</dbReference>
<dbReference type="OrthoDB" id="101035at2"/>
<dbReference type="InterPro" id="IPR003661">
    <property type="entry name" value="HisK_dim/P_dom"/>
</dbReference>
<feature type="transmembrane region" description="Helical" evidence="5">
    <location>
        <begin position="746"/>
        <end position="763"/>
    </location>
</feature>
<keyword evidence="3" id="KW-0597">Phosphoprotein</keyword>
<dbReference type="Gene3D" id="2.130.10.10">
    <property type="entry name" value="YVTN repeat-like/Quinoprotein amine dehydrogenase"/>
    <property type="match status" value="3"/>
</dbReference>
<evidence type="ECO:0000313" key="9">
    <source>
        <dbReference type="Proteomes" id="UP000292958"/>
    </source>
</evidence>
<evidence type="ECO:0000256" key="3">
    <source>
        <dbReference type="ARBA" id="ARBA00022553"/>
    </source>
</evidence>
<dbReference type="PANTHER" id="PTHR43547">
    <property type="entry name" value="TWO-COMPONENT HISTIDINE KINASE"/>
    <property type="match status" value="1"/>
</dbReference>
<dbReference type="InterPro" id="IPR003594">
    <property type="entry name" value="HATPase_dom"/>
</dbReference>
<dbReference type="InterPro" id="IPR004358">
    <property type="entry name" value="Sig_transdc_His_kin-like_C"/>
</dbReference>
<dbReference type="EC" id="2.7.13.3" evidence="2"/>
<dbReference type="InterPro" id="IPR015943">
    <property type="entry name" value="WD40/YVTN_repeat-like_dom_sf"/>
</dbReference>
<accession>A0A4Q7YND4</accession>
<dbReference type="InterPro" id="IPR011123">
    <property type="entry name" value="Y_Y_Y"/>
</dbReference>
<keyword evidence="4" id="KW-0175">Coiled coil</keyword>
<dbReference type="PANTHER" id="PTHR43547:SF2">
    <property type="entry name" value="HYBRID SIGNAL TRANSDUCTION HISTIDINE KINASE C"/>
    <property type="match status" value="1"/>
</dbReference>
<organism evidence="8 9">
    <name type="scientific">Edaphobacter modestus</name>
    <dbReference type="NCBI Taxonomy" id="388466"/>
    <lineage>
        <taxon>Bacteria</taxon>
        <taxon>Pseudomonadati</taxon>
        <taxon>Acidobacteriota</taxon>
        <taxon>Terriglobia</taxon>
        <taxon>Terriglobales</taxon>
        <taxon>Acidobacteriaceae</taxon>
        <taxon>Edaphobacter</taxon>
    </lineage>
</organism>
<dbReference type="EMBL" id="SHKW01000001">
    <property type="protein sequence ID" value="RZU39137.1"/>
    <property type="molecule type" value="Genomic_DNA"/>
</dbReference>
<feature type="chain" id="PRO_5020279207" description="histidine kinase" evidence="6">
    <location>
        <begin position="20"/>
        <end position="1052"/>
    </location>
</feature>
<dbReference type="Pfam" id="PF07494">
    <property type="entry name" value="Reg_prop"/>
    <property type="match status" value="3"/>
</dbReference>
<dbReference type="SMART" id="SM00387">
    <property type="entry name" value="HATPase_c"/>
    <property type="match status" value="1"/>
</dbReference>
<dbReference type="Pfam" id="PF00512">
    <property type="entry name" value="HisKA"/>
    <property type="match status" value="1"/>
</dbReference>
<evidence type="ECO:0000313" key="8">
    <source>
        <dbReference type="EMBL" id="RZU39137.1"/>
    </source>
</evidence>
<keyword evidence="5" id="KW-1133">Transmembrane helix</keyword>
<proteinExistence type="predicted"/>
<dbReference type="GO" id="GO:0000155">
    <property type="term" value="F:phosphorelay sensor kinase activity"/>
    <property type="evidence" value="ECO:0007669"/>
    <property type="project" value="InterPro"/>
</dbReference>
<dbReference type="SUPFAM" id="SSF55874">
    <property type="entry name" value="ATPase domain of HSP90 chaperone/DNA topoisomerase II/histidine kinase"/>
    <property type="match status" value="1"/>
</dbReference>
<dbReference type="Gene3D" id="2.60.40.10">
    <property type="entry name" value="Immunoglobulins"/>
    <property type="match status" value="1"/>
</dbReference>
<dbReference type="InterPro" id="IPR036097">
    <property type="entry name" value="HisK_dim/P_sf"/>
</dbReference>
<dbReference type="PRINTS" id="PR00344">
    <property type="entry name" value="BCTRLSENSOR"/>
</dbReference>
<gene>
    <name evidence="8" type="ORF">BDD14_0474</name>
</gene>
<feature type="coiled-coil region" evidence="4">
    <location>
        <begin position="777"/>
        <end position="811"/>
    </location>
</feature>
<sequence>MAHCLSFALFLLLSSSVLAAVGDKIMPSHSHDIWDAGVGFPGGYVYSITQTADGYLWIGTSKGLFRYDGLTFVSIRASGSNAAFPVLGLVTDSADQMWAADDHTQLFRYTAGRLEGPLPDNGRHQSVAAPTNKTSDGWLLFVSTLQGLIEYERGTARVLLDPSNTPNWPTAVAQTADGTFWIGTLEMGLFRLGVTRGAQEIQHVAGLERAKINCLLPVGPSTLLIGTDKGLMTLHNGELIQNANSELGNLEILTLARGQKGDAWIGTDGNLFKVHAKDIHPDGRIDSLDHLAVHGTVTALFEDREGNLWIGGPEIIERYRDGGFTTYLSSEGLPSNNCGAIYVDPQGRVWFAPWDGGLFQLSQGRIKQIEVMGLKDDTVYSIAGGAEDEVWVARKYGGVTRFRLQDDALQASTYTRRSGLAQDAVDSIYRAADGTVWAGTLDEGLSRFDGAKWRTFTSKDGLPSNRISVITGDAAGTIFVGTPDGLAVLKNDHWVVYTTHDGLPPGPVESLFLDDANTLWIGTTKGISFLQSGTVHVPIGAPNALYGEILGIAESNGWLWVTTRDHVVRVRCAALLKQSFGEGDYREFGTTEGLPSAEGVKRSRSVVKDNRGRIWFSLNQGISVLEPSAFAAPAFPVTTRLDGILVDGRLIPFASQIRIPPGRHRLTFRYAGVNVSNPDGVRYRYRLDNVDSEWSEPTALREIDYTNIPPGRYRFQVMARNPDGIWSGNETTMTFEVAAAYWQTRWFLVSCVAALAILLWSIFRLRVRSIHQRSEQLALVNAKLEAQIAERKQAEEALRQAQTDLTRASRVSSMGELTASLAHEINQPIAAAVTDANTCLRWLSRAQPDLEEARAAASRIVQDGRRAGDIINRVRLLFQKGTPQRELVDLNEIIREMIFLLHSEATQFAVFVRSELAADLPQVMVDRVQLQQVLMNLMMNSIDAMKDMDGTRELTIQSQRGENGQVLISVSDIGVGLPPQQADKIFNAFFTTKTHGTGMGLRISRSIIESHGGRLWAVDNSPCGARFCFTLPSSDEAPEEQLQNLDIPHEAP</sequence>
<protein>
    <recommendedName>
        <fullName evidence="2">histidine kinase</fullName>
        <ecNumber evidence="2">2.7.13.3</ecNumber>
    </recommendedName>
</protein>
<dbReference type="Gene3D" id="1.10.287.130">
    <property type="match status" value="1"/>
</dbReference>
<evidence type="ECO:0000256" key="2">
    <source>
        <dbReference type="ARBA" id="ARBA00012438"/>
    </source>
</evidence>
<keyword evidence="9" id="KW-1185">Reference proteome</keyword>
<comment type="catalytic activity">
    <reaction evidence="1">
        <text>ATP + protein L-histidine = ADP + protein N-phospho-L-histidine.</text>
        <dbReference type="EC" id="2.7.13.3"/>
    </reaction>
</comment>
<dbReference type="SUPFAM" id="SSF63829">
    <property type="entry name" value="Calcium-dependent phosphotriesterase"/>
    <property type="match status" value="3"/>
</dbReference>
<dbReference type="InterPro" id="IPR011110">
    <property type="entry name" value="Reg_prop"/>
</dbReference>
<keyword evidence="5" id="KW-0472">Membrane</keyword>
<comment type="caution">
    <text evidence="8">The sequence shown here is derived from an EMBL/GenBank/DDBJ whole genome shotgun (WGS) entry which is preliminary data.</text>
</comment>